<name>A0AA88LK09_CHASR</name>
<sequence length="94" mass="9906">MPPLLLQSEPLGLHDCACARCQADKSSQQAAPEAGIQTGLSTADTAELPKRHLRLYLASNTRSVATFRPRATCGARRLLPAAAALSLPASQPLD</sequence>
<proteinExistence type="predicted"/>
<keyword evidence="2" id="KW-1185">Reference proteome</keyword>
<dbReference type="EMBL" id="JAUPFM010000022">
    <property type="protein sequence ID" value="KAK2815507.1"/>
    <property type="molecule type" value="Genomic_DNA"/>
</dbReference>
<dbReference type="Proteomes" id="UP001187415">
    <property type="component" value="Unassembled WGS sequence"/>
</dbReference>
<organism evidence="1 2">
    <name type="scientific">Channa striata</name>
    <name type="common">Snakehead murrel</name>
    <name type="synonym">Ophicephalus striatus</name>
    <dbReference type="NCBI Taxonomy" id="64152"/>
    <lineage>
        <taxon>Eukaryota</taxon>
        <taxon>Metazoa</taxon>
        <taxon>Chordata</taxon>
        <taxon>Craniata</taxon>
        <taxon>Vertebrata</taxon>
        <taxon>Euteleostomi</taxon>
        <taxon>Actinopterygii</taxon>
        <taxon>Neopterygii</taxon>
        <taxon>Teleostei</taxon>
        <taxon>Neoteleostei</taxon>
        <taxon>Acanthomorphata</taxon>
        <taxon>Anabantaria</taxon>
        <taxon>Anabantiformes</taxon>
        <taxon>Channoidei</taxon>
        <taxon>Channidae</taxon>
        <taxon>Channa</taxon>
    </lineage>
</organism>
<reference evidence="1" key="1">
    <citation type="submission" date="2023-07" db="EMBL/GenBank/DDBJ databases">
        <title>Chromosome-level Genome Assembly of Striped Snakehead (Channa striata).</title>
        <authorList>
            <person name="Liu H."/>
        </authorList>
    </citation>
    <scope>NUCLEOTIDE SEQUENCE</scope>
    <source>
        <strain evidence="1">Gz</strain>
        <tissue evidence="1">Muscle</tissue>
    </source>
</reference>
<dbReference type="AlphaFoldDB" id="A0AA88LK09"/>
<protein>
    <submittedName>
        <fullName evidence="1">Uncharacterized protein</fullName>
    </submittedName>
</protein>
<gene>
    <name evidence="1" type="ORF">Q5P01_025974</name>
</gene>
<evidence type="ECO:0000313" key="1">
    <source>
        <dbReference type="EMBL" id="KAK2815507.1"/>
    </source>
</evidence>
<accession>A0AA88LK09</accession>
<comment type="caution">
    <text evidence="1">The sequence shown here is derived from an EMBL/GenBank/DDBJ whole genome shotgun (WGS) entry which is preliminary data.</text>
</comment>
<evidence type="ECO:0000313" key="2">
    <source>
        <dbReference type="Proteomes" id="UP001187415"/>
    </source>
</evidence>